<dbReference type="SUPFAM" id="SSF53639">
    <property type="entry name" value="AraD/HMP-PK domain-like"/>
    <property type="match status" value="1"/>
</dbReference>
<evidence type="ECO:0000313" key="3">
    <source>
        <dbReference type="EMBL" id="KGH31767.1"/>
    </source>
</evidence>
<reference evidence="3 4" key="1">
    <citation type="submission" date="2013-09" db="EMBL/GenBank/DDBJ databases">
        <title>High correlation between genotypes and phenotypes of environmental bacteria Comamonas testosteroni strains.</title>
        <authorList>
            <person name="Liu L."/>
            <person name="Zhu W."/>
            <person name="Xia X."/>
            <person name="Xu B."/>
            <person name="Luo M."/>
            <person name="Wang G."/>
        </authorList>
    </citation>
    <scope>NUCLEOTIDE SEQUENCE [LARGE SCALE GENOMIC DNA]</scope>
    <source>
        <strain evidence="3 4">JL40</strain>
    </source>
</reference>
<gene>
    <name evidence="3" type="ORF">P353_00545</name>
</gene>
<dbReference type="InterPro" id="IPR001303">
    <property type="entry name" value="Aldolase_II/adducin_N"/>
</dbReference>
<dbReference type="GO" id="GO:0051015">
    <property type="term" value="F:actin filament binding"/>
    <property type="evidence" value="ECO:0007669"/>
    <property type="project" value="TreeGrafter"/>
</dbReference>
<evidence type="ECO:0000313" key="4">
    <source>
        <dbReference type="Proteomes" id="UP000029553"/>
    </source>
</evidence>
<dbReference type="Proteomes" id="UP000029553">
    <property type="component" value="Unassembled WGS sequence"/>
</dbReference>
<dbReference type="InterPro" id="IPR051017">
    <property type="entry name" value="Aldolase-II_Adducin_sf"/>
</dbReference>
<dbReference type="Pfam" id="PF00596">
    <property type="entry name" value="Aldolase_II"/>
    <property type="match status" value="1"/>
</dbReference>
<organism evidence="3 4">
    <name type="scientific">Comamonas testosteroni</name>
    <name type="common">Pseudomonas testosteroni</name>
    <dbReference type="NCBI Taxonomy" id="285"/>
    <lineage>
        <taxon>Bacteria</taxon>
        <taxon>Pseudomonadati</taxon>
        <taxon>Pseudomonadota</taxon>
        <taxon>Betaproteobacteria</taxon>
        <taxon>Burkholderiales</taxon>
        <taxon>Comamonadaceae</taxon>
        <taxon>Comamonas</taxon>
    </lineage>
</organism>
<dbReference type="PANTHER" id="PTHR10672:SF3">
    <property type="entry name" value="PROTEIN HU-LI TAI SHAO"/>
    <property type="match status" value="1"/>
</dbReference>
<dbReference type="Gene3D" id="3.40.225.10">
    <property type="entry name" value="Class II aldolase/adducin N-terminal domain"/>
    <property type="match status" value="1"/>
</dbReference>
<evidence type="ECO:0000256" key="1">
    <source>
        <dbReference type="ARBA" id="ARBA00037961"/>
    </source>
</evidence>
<accession>A0A096HS24</accession>
<dbReference type="RefSeq" id="WP_034364195.1">
    <property type="nucleotide sequence ID" value="NZ_AWOR01000001.1"/>
</dbReference>
<dbReference type="EMBL" id="AWOR01000001">
    <property type="protein sequence ID" value="KGH31767.1"/>
    <property type="molecule type" value="Genomic_DNA"/>
</dbReference>
<proteinExistence type="inferred from homology"/>
<comment type="similarity">
    <text evidence="1">Belongs to the aldolase class II family.</text>
</comment>
<name>A0A096HS24_COMTE</name>
<evidence type="ECO:0000259" key="2">
    <source>
        <dbReference type="SMART" id="SM01007"/>
    </source>
</evidence>
<dbReference type="SMART" id="SM01007">
    <property type="entry name" value="Aldolase_II"/>
    <property type="match status" value="1"/>
</dbReference>
<comment type="caution">
    <text evidence="3">The sequence shown here is derived from an EMBL/GenBank/DDBJ whole genome shotgun (WGS) entry which is preliminary data.</text>
</comment>
<dbReference type="GO" id="GO:0005856">
    <property type="term" value="C:cytoskeleton"/>
    <property type="evidence" value="ECO:0007669"/>
    <property type="project" value="TreeGrafter"/>
</dbReference>
<protein>
    <submittedName>
        <fullName evidence="3">Aldolase</fullName>
    </submittedName>
</protein>
<feature type="domain" description="Class II aldolase/adducin N-terminal" evidence="2">
    <location>
        <begin position="31"/>
        <end position="208"/>
    </location>
</feature>
<dbReference type="InterPro" id="IPR036409">
    <property type="entry name" value="Aldolase_II/adducin_N_sf"/>
</dbReference>
<dbReference type="PANTHER" id="PTHR10672">
    <property type="entry name" value="ADDUCIN"/>
    <property type="match status" value="1"/>
</dbReference>
<sequence>MRHDGLNRELLSRYAPRAGRKPLLPALSDRQQLALLCRVLSREGYNDHIAGHITLRLDDGSYLANPWELTWSELTASDILRLDAQGQVIEGDWNITPAIRLHMDVHEKRHDVRVVIHNHPEWSSVWSATGKVPPVYDQTSALVDTDPVVYDEYRGTVEQRELGNAVASALGQSKWALLANHGALVVGESIRQAHLRAITLEWRCRLAWRVQALGGGTPLSDAVIQATGARTDLNGFPFLWEAMCREEIRRDSCVLD</sequence>
<dbReference type="AlphaFoldDB" id="A0A096HS24"/>